<name>T1KN68_TETUR</name>
<reference evidence="3" key="1">
    <citation type="submission" date="2011-08" db="EMBL/GenBank/DDBJ databases">
        <authorList>
            <person name="Rombauts S."/>
        </authorList>
    </citation>
    <scope>NUCLEOTIDE SEQUENCE</scope>
    <source>
        <strain evidence="3">London</strain>
    </source>
</reference>
<evidence type="ECO:0000256" key="1">
    <source>
        <dbReference type="SAM" id="MobiDB-lite"/>
    </source>
</evidence>
<dbReference type="EMBL" id="CAEY01000255">
    <property type="status" value="NOT_ANNOTATED_CDS"/>
    <property type="molecule type" value="Genomic_DNA"/>
</dbReference>
<organism evidence="2 3">
    <name type="scientific">Tetranychus urticae</name>
    <name type="common">Two-spotted spider mite</name>
    <dbReference type="NCBI Taxonomy" id="32264"/>
    <lineage>
        <taxon>Eukaryota</taxon>
        <taxon>Metazoa</taxon>
        <taxon>Ecdysozoa</taxon>
        <taxon>Arthropoda</taxon>
        <taxon>Chelicerata</taxon>
        <taxon>Arachnida</taxon>
        <taxon>Acari</taxon>
        <taxon>Acariformes</taxon>
        <taxon>Trombidiformes</taxon>
        <taxon>Prostigmata</taxon>
        <taxon>Eleutherengona</taxon>
        <taxon>Raphignathae</taxon>
        <taxon>Tetranychoidea</taxon>
        <taxon>Tetranychidae</taxon>
        <taxon>Tetranychus</taxon>
    </lineage>
</organism>
<dbReference type="EnsemblMetazoa" id="tetur161g00020.1">
    <property type="protein sequence ID" value="tetur161g00020.1"/>
    <property type="gene ID" value="tetur161g00020"/>
</dbReference>
<reference evidence="2" key="2">
    <citation type="submission" date="2015-06" db="UniProtKB">
        <authorList>
            <consortium name="EnsemblMetazoa"/>
        </authorList>
    </citation>
    <scope>IDENTIFICATION</scope>
</reference>
<proteinExistence type="predicted"/>
<evidence type="ECO:0000313" key="3">
    <source>
        <dbReference type="Proteomes" id="UP000015104"/>
    </source>
</evidence>
<keyword evidence="3" id="KW-1185">Reference proteome</keyword>
<feature type="region of interest" description="Disordered" evidence="1">
    <location>
        <begin position="1"/>
        <end position="22"/>
    </location>
</feature>
<dbReference type="Proteomes" id="UP000015104">
    <property type="component" value="Unassembled WGS sequence"/>
</dbReference>
<sequence>MEQSVPKTTIEQVESSSDLPDTTHQIKTYSKKIKKVNPVQSVPRNAEQLDIVEDTIGPILLEEDPEILQDGLKQIQIQFCQKVPKAEQVDELGRFLEDTIQANTDEEIRRLVDNTSKEVIKEHQNTMIQIIWKNPASGREYNPELIQDINKLLEVMKWGFGTPPGLDIKSADDFIIIENERSMQIKVQMSHLGEIENFLSEVFKNNEISDLALESVDMQKRKEMSNLIQEIEDKKEVPDHLKLKIEKLRKVNGWTELGKEKEIKEIDLQKMENFIKAVCKNNRTAKIQEEIFKYKDETIREIKRITSELLHPSPINANLIPKPKLMKDINKLVKAAKWTFEKKASKRKGKKNLKKQDKLDDTKIQDESEDIPVFEFSTNNSENGTSDHNQNADEQTDAIMEVTGHLTLKRKNEIEGEDQLMVNPNEPKKRKLNEAAMWKGDGDKKEKFCIEVSKFSRKDDKIINNHIKPWSYETPKGFGIFIKGKGYQKGCVERILDETEEEFGAIKNIFSDRTYTLVVMKKEQDREKMIEILKENESLEIESAKYRYPQIKFSVHESMLTQGTERLIEEVKKWNGLKKFKKEKFILSSIHPISNTKFVILVLEVHPHIRNYIMENLDGEIRIRNKSFTLSDHFEIRKCRKCGSIRHGWCGNEKHCLDCSRVHSKDTSCVHPRKCLTCKGGHKTFTLECPLFKREIENKMDFVDTTYHSIMMDRNF</sequence>
<dbReference type="HOGENOM" id="CLU_013067_0_0_1"/>
<dbReference type="AlphaFoldDB" id="T1KN68"/>
<accession>T1KN68</accession>
<evidence type="ECO:0000313" key="2">
    <source>
        <dbReference type="EnsemblMetazoa" id="tetur161g00020.1"/>
    </source>
</evidence>
<protein>
    <submittedName>
        <fullName evidence="2">Uncharacterized protein</fullName>
    </submittedName>
</protein>